<dbReference type="GO" id="GO:0008270">
    <property type="term" value="F:zinc ion binding"/>
    <property type="evidence" value="ECO:0007669"/>
    <property type="project" value="UniProtKB-UniRule"/>
</dbReference>
<dbReference type="GO" id="GO:0005737">
    <property type="term" value="C:cytoplasm"/>
    <property type="evidence" value="ECO:0007669"/>
    <property type="project" value="TreeGrafter"/>
</dbReference>
<dbReference type="CDD" id="cd19670">
    <property type="entry name" value="UBR-box_UBR1_2_3"/>
    <property type="match status" value="1"/>
</dbReference>
<keyword evidence="4 10" id="KW-0479">Metal-binding</keyword>
<evidence type="ECO:0000256" key="11">
    <source>
        <dbReference type="SAM" id="Coils"/>
    </source>
</evidence>
<keyword evidence="3 10" id="KW-0808">Transferase</keyword>
<evidence type="ECO:0000259" key="12">
    <source>
        <dbReference type="PROSITE" id="PS50166"/>
    </source>
</evidence>
<gene>
    <name evidence="14" type="ORF">EHI8A_073340</name>
</gene>
<comment type="pathway">
    <text evidence="2 10">Protein modification; protein ubiquitination.</text>
</comment>
<evidence type="ECO:0000256" key="5">
    <source>
        <dbReference type="ARBA" id="ARBA00022771"/>
    </source>
</evidence>
<organism evidence="14 15">
    <name type="scientific">Entamoeba histolytica HM-1:IMSS-B</name>
    <dbReference type="NCBI Taxonomy" id="885319"/>
    <lineage>
        <taxon>Eukaryota</taxon>
        <taxon>Amoebozoa</taxon>
        <taxon>Evosea</taxon>
        <taxon>Archamoebae</taxon>
        <taxon>Mastigamoebida</taxon>
        <taxon>Entamoebidae</taxon>
        <taxon>Entamoeba</taxon>
    </lineage>
</organism>
<keyword evidence="11" id="KW-0175">Coiled coil</keyword>
<dbReference type="Gene3D" id="2.10.110.30">
    <property type="match status" value="1"/>
</dbReference>
<accession>M3S0R1</accession>
<dbReference type="EMBL" id="KB611614">
    <property type="protein sequence ID" value="EMH72324.1"/>
    <property type="molecule type" value="Genomic_DNA"/>
</dbReference>
<dbReference type="InterPro" id="IPR039164">
    <property type="entry name" value="UBR1-like"/>
</dbReference>
<feature type="coiled-coil region" evidence="11">
    <location>
        <begin position="621"/>
        <end position="654"/>
    </location>
</feature>
<feature type="zinc finger region" description="UBR-type" evidence="9">
    <location>
        <begin position="35"/>
        <end position="108"/>
    </location>
</feature>
<protein>
    <recommendedName>
        <fullName evidence="10">E3 ubiquitin-protein ligase</fullName>
        <ecNumber evidence="10">2.3.2.27</ecNumber>
    </recommendedName>
</protein>
<dbReference type="PANTHER" id="PTHR21497">
    <property type="entry name" value="UBIQUITIN LIGASE E3 ALPHA-RELATED"/>
    <property type="match status" value="1"/>
</dbReference>
<dbReference type="SUPFAM" id="SSF48371">
    <property type="entry name" value="ARM repeat"/>
    <property type="match status" value="1"/>
</dbReference>
<sequence>MEKNIKSESHLLKYIFGDVPFEQIVRETKDIIPFKICHNQDRINGNSIYYRCRTCEKSEWSCICSECFKNGHHEGHEYQAFTSTGTCTCDCGNEKFWKKEGFCSKHGHQFKGSAIEKLPESLKNYPNKIMEIIDYLGRIIDNKESLLTSEIYWNVLSLLNQVNIFFLINAELLNRYIPKEWKTEYQEINKYEFISYFEYFYQFLFLNPITTYPIQILDYMTSFISEIEVLHFPLERIHDLMFMTINLPTTNEMVSNKIAQIIVISRPKEVFSKEIFSTTRMQKLLSLIKKFIRQSKIKPILITYIDNLIWVVHYYLSGIQPTENIHEGLLEDLLDVLCESSNLFPNLIKEGEHAEFDDTRITFVSWIPSLMNDILKIIKAFTPHYLYIHFPLIHQKLMSYINTVLDKVPILLINNEKYYYRQIGKNQSVSPITFILPFYTKVLILFKLNNIEFNIPIEDCKKIVQIALFPVIYKEQIVNNEWIRNGVEVFIQYQQVVSLYLKEPLLNTVQLLQFLAEIIGFDYILIEMMIGIQILNCDSLLTKEISQYNEKRKTNLQYELNEETQNENDNSVITIQEINNIIATLNSMTGQSLNEDEEIIRDELLRRLQEYINSDIPKVQNQMINDETNNEEEKEKRIENKEKEEEELNDLIIEINEPLNEFINKYFIKNNQRITSILRLILEIERSNIHQFILDNTELMKIYTLHMIAAGITSGKEILEKVPFKDLQFETLYDEICERKGIIRKEWMGKINPVFNLFGDKERESLLENTLFKQKSIKNHRYQYDNYYNKWNGSKIICSNLLIYDIIEICRKRECDNVLLYYILMYLSDVHYLNIQINNKDTELIELGKWIGINEKLIFESKEVIKEINGQIKKGFDLIVQEQELSPSNKQKNKKKLMLNKFKKMQSNFKIDEIEIEEIEEEIHEKDICVICQTQKGSPLGRMIGIMTNCSVEIERKKSGGLVACPFCVSSCQHYIHYQCFIDLIKTQRQTCPICLKFFKYFIPLSSTIKKYHHFGVKEAEDIFEFLLVSCNNNIHTFIDIIFSTIISYEMVIRHGGEITNEDKDIVNSLFLGVKALIQNDDTFQTFFEERKRKFDPLMFYIYNRALNKDPKEVYLSNCNIIMSIVTSSDKRFQLDSITPFIKTLTLKGLDQCVTLEDAVNKMSIQFEKCVSLFEECIEGSVPQLKTIDFIPQAEGSDFCIQAPAISHLLPLINLPSNFSEFIEKYSGFFLLKKLNKKNVLSLLEMDYNEWRQTIIQILQNCFSQLNQRNEQNEINLNKYLNEPSTIKWIIQLLNEMNNEFIETQLSIILRRKISKEWNCFNEEQQMFIIETIFPLICIKDNLIVKNQLIEVVKLLYSKQYYQHQINWLFQNKNKYEVSILFILKSLFKLYQFTPQTNTYSLFNLFIEFNNDFINSLYVNSMTQQYILSILCSVTYLQINTSIEPLLKQWLMNILNILNSPIITIKTLYYCFRFINHIMGGYEYYQFQKEFPDFIINQMNSLIQFGCSILQKNSSNRICFEILYFFTKAVKIDCSYNFMLNNCSFLLSSILPLLCFNDEDLTIFKSDEILFLQREDDRKYGAVDAYSSSNKFFTQFCSYNKSVQIVVSELLKFINDKSFKGKEGCCVVFHFINGSIQNKYKESLEIISNNVIKPLLFSNNPIQLYYGVLLFEDYYSKQLIRYSNKEELFKNNECKLFLTRLFELIHFPSLIISQHIISALQFIIKILPLNDIEILYNRIIQLLQYPSYQVINSLLSIYLHYPQFKSSSSIVVNKLSLFSLELCSLHQGFLMEPNPNLDLISDILTLLYSTLEALEKFLIYCTDLSSVLSLIESILTKYMSLLSDISEQILSLIKLTLKLTNQSHHLSLIIQKFLFENPLDLSILLLPSIGFICQYSTTNLDSHLLLRYIQNSLQGYYNDDFLLTSITFTLKQLFISSVIHSSQILPTILALIPQCDDYLAHCLKTTIFVSIIFQPQNTLDLFDSLNSFQVLINMLKHYSTLKNDFYTTKILVLTLITLIDTPSPLDQASLLQLLIPFLQSLYFYRNTYSQAVISISEEDDDNESPQCEEEPLPMLIDLNDNVILSQLIQKLLSNDAPILQTLTSEQMIFLKRILHL</sequence>
<evidence type="ECO:0000313" key="14">
    <source>
        <dbReference type="EMBL" id="EMH72324.1"/>
    </source>
</evidence>
<feature type="domain" description="Importin N-terminal" evidence="12">
    <location>
        <begin position="1273"/>
        <end position="1353"/>
    </location>
</feature>
<keyword evidence="6 10" id="KW-0833">Ubl conjugation pathway</keyword>
<dbReference type="OrthoDB" id="15304at2759"/>
<dbReference type="Proteomes" id="UP000030781">
    <property type="component" value="Unassembled WGS sequence"/>
</dbReference>
<evidence type="ECO:0000256" key="4">
    <source>
        <dbReference type="ARBA" id="ARBA00022723"/>
    </source>
</evidence>
<evidence type="ECO:0000256" key="8">
    <source>
        <dbReference type="ARBA" id="ARBA00046341"/>
    </source>
</evidence>
<dbReference type="GO" id="GO:0071596">
    <property type="term" value="P:ubiquitin-dependent protein catabolic process via the N-end rule pathway"/>
    <property type="evidence" value="ECO:0007669"/>
    <property type="project" value="UniProtKB-UniRule"/>
</dbReference>
<dbReference type="InterPro" id="IPR001494">
    <property type="entry name" value="Importin-beta_N"/>
</dbReference>
<evidence type="ECO:0000256" key="2">
    <source>
        <dbReference type="ARBA" id="ARBA00004906"/>
    </source>
</evidence>
<evidence type="ECO:0000259" key="13">
    <source>
        <dbReference type="PROSITE" id="PS51157"/>
    </source>
</evidence>
<dbReference type="PANTHER" id="PTHR21497:SF24">
    <property type="entry name" value="E3 UBIQUITIN-PROTEIN LIGASE UBR1"/>
    <property type="match status" value="1"/>
</dbReference>
<evidence type="ECO:0000313" key="15">
    <source>
        <dbReference type="Proteomes" id="UP000030781"/>
    </source>
</evidence>
<dbReference type="GO" id="GO:0006886">
    <property type="term" value="P:intracellular protein transport"/>
    <property type="evidence" value="ECO:0007669"/>
    <property type="project" value="InterPro"/>
</dbReference>
<dbReference type="Pfam" id="PF02207">
    <property type="entry name" value="zf-UBR"/>
    <property type="match status" value="1"/>
</dbReference>
<dbReference type="InterPro" id="IPR016024">
    <property type="entry name" value="ARM-type_fold"/>
</dbReference>
<dbReference type="GO" id="GO:0031267">
    <property type="term" value="F:small GTPase binding"/>
    <property type="evidence" value="ECO:0007669"/>
    <property type="project" value="InterPro"/>
</dbReference>
<evidence type="ECO:0000256" key="1">
    <source>
        <dbReference type="ARBA" id="ARBA00000900"/>
    </source>
</evidence>
<evidence type="ECO:0000256" key="9">
    <source>
        <dbReference type="PROSITE-ProRule" id="PRU00508"/>
    </source>
</evidence>
<comment type="function">
    <text evidence="10">Ubiquitin ligase protein which is a component of the N-end rule pathway. Recognizes and binds to proteins bearing specific N-terminal residues that are destabilizing according to the N-end rule, leading to their ubiquitination and subsequent degradation.</text>
</comment>
<dbReference type="SMART" id="SM00396">
    <property type="entry name" value="ZnF_UBR1"/>
    <property type="match status" value="1"/>
</dbReference>
<dbReference type="PROSITE" id="PS50166">
    <property type="entry name" value="IMPORTIN_B_NT"/>
    <property type="match status" value="1"/>
</dbReference>
<evidence type="ECO:0000256" key="6">
    <source>
        <dbReference type="ARBA" id="ARBA00022786"/>
    </source>
</evidence>
<feature type="domain" description="UBR-type" evidence="13">
    <location>
        <begin position="35"/>
        <end position="108"/>
    </location>
</feature>
<dbReference type="GO" id="GO:0000151">
    <property type="term" value="C:ubiquitin ligase complex"/>
    <property type="evidence" value="ECO:0007669"/>
    <property type="project" value="TreeGrafter"/>
</dbReference>
<evidence type="ECO:0000256" key="7">
    <source>
        <dbReference type="ARBA" id="ARBA00022833"/>
    </source>
</evidence>
<comment type="similarity">
    <text evidence="8 10">Belongs to the E3 ubiquitin-protein ligase UBR1-like family.</text>
</comment>
<dbReference type="GO" id="GO:0016567">
    <property type="term" value="P:protein ubiquitination"/>
    <property type="evidence" value="ECO:0007669"/>
    <property type="project" value="UniProtKB-UniRule"/>
</dbReference>
<proteinExistence type="inferred from homology"/>
<dbReference type="EC" id="2.3.2.27" evidence="10"/>
<comment type="catalytic activity">
    <reaction evidence="1 10">
        <text>S-ubiquitinyl-[E2 ubiquitin-conjugating enzyme]-L-cysteine + [acceptor protein]-L-lysine = [E2 ubiquitin-conjugating enzyme]-L-cysteine + N(6)-ubiquitinyl-[acceptor protein]-L-lysine.</text>
        <dbReference type="EC" id="2.3.2.27"/>
    </reaction>
</comment>
<dbReference type="PROSITE" id="PS51157">
    <property type="entry name" value="ZF_UBR"/>
    <property type="match status" value="1"/>
</dbReference>
<dbReference type="Gene3D" id="3.30.40.10">
    <property type="entry name" value="Zinc/RING finger domain, C3HC4 (zinc finger)"/>
    <property type="match status" value="1"/>
</dbReference>
<dbReference type="VEuPathDB" id="AmoebaDB:EHI8A_073340"/>
<keyword evidence="5 10" id="KW-0863">Zinc-finger</keyword>
<dbReference type="FunFam" id="2.10.110.30:FF:000002">
    <property type="entry name" value="Putative e3 ubiquitin-protein ligase ubr3"/>
    <property type="match status" value="1"/>
</dbReference>
<reference evidence="14 15" key="1">
    <citation type="submission" date="2013-01" db="EMBL/GenBank/DDBJ databases">
        <authorList>
            <person name="Hannick L."/>
            <person name="Zafar N."/>
            <person name="Lorenzi H."/>
            <person name="Ali I.A."/>
            <person name="Petri W.P."/>
            <person name="Caler E."/>
        </authorList>
    </citation>
    <scope>NUCLEOTIDE SEQUENCE [LARGE SCALE GENOMIC DNA]</scope>
    <source>
        <strain evidence="15">HM3:IMSS-B</strain>
    </source>
</reference>
<name>M3S0R1_ENTH1</name>
<dbReference type="GO" id="GO:0061630">
    <property type="term" value="F:ubiquitin protein ligase activity"/>
    <property type="evidence" value="ECO:0007669"/>
    <property type="project" value="UniProtKB-UniRule"/>
</dbReference>
<dbReference type="InterPro" id="IPR013083">
    <property type="entry name" value="Znf_RING/FYVE/PHD"/>
</dbReference>
<dbReference type="InterPro" id="IPR003126">
    <property type="entry name" value="Znf_UBR"/>
</dbReference>
<evidence type="ECO:0000256" key="3">
    <source>
        <dbReference type="ARBA" id="ARBA00022679"/>
    </source>
</evidence>
<evidence type="ECO:0000256" key="10">
    <source>
        <dbReference type="RuleBase" id="RU366018"/>
    </source>
</evidence>
<keyword evidence="7 10" id="KW-0862">Zinc</keyword>
<dbReference type="UniPathway" id="UPA00143"/>